<dbReference type="Proteomes" id="UP000318834">
    <property type="component" value="Unassembled WGS sequence"/>
</dbReference>
<gene>
    <name evidence="1" type="ORF">E6H05_07525</name>
</gene>
<accession>A0A537ITR7</accession>
<proteinExistence type="predicted"/>
<dbReference type="AlphaFoldDB" id="A0A537ITR7"/>
<dbReference type="EMBL" id="VBAP01000052">
    <property type="protein sequence ID" value="TMI74704.1"/>
    <property type="molecule type" value="Genomic_DNA"/>
</dbReference>
<sequence>MRSAWVLLAGIVLGILLIIGWGQLARAFGGGMSGPMGPMMAQMMGPQSMADMMAQMMHDPKFMGAMASACAQAMKDPAVLRSMQEAMDNSEMRQMMQQMLDMMQRH</sequence>
<organism evidence="1 2">
    <name type="scientific">Candidatus Segetimicrobium genomatis</name>
    <dbReference type="NCBI Taxonomy" id="2569760"/>
    <lineage>
        <taxon>Bacteria</taxon>
        <taxon>Bacillati</taxon>
        <taxon>Candidatus Sysuimicrobiota</taxon>
        <taxon>Candidatus Sysuimicrobiia</taxon>
        <taxon>Candidatus Sysuimicrobiales</taxon>
        <taxon>Candidatus Segetimicrobiaceae</taxon>
        <taxon>Candidatus Segetimicrobium</taxon>
    </lineage>
</organism>
<evidence type="ECO:0000313" key="1">
    <source>
        <dbReference type="EMBL" id="TMI74704.1"/>
    </source>
</evidence>
<reference evidence="1 2" key="1">
    <citation type="journal article" date="2019" name="Nat. Microbiol.">
        <title>Mediterranean grassland soil C-N compound turnover is dependent on rainfall and depth, and is mediated by genomically divergent microorganisms.</title>
        <authorList>
            <person name="Diamond S."/>
            <person name="Andeer P.F."/>
            <person name="Li Z."/>
            <person name="Crits-Christoph A."/>
            <person name="Burstein D."/>
            <person name="Anantharaman K."/>
            <person name="Lane K.R."/>
            <person name="Thomas B.C."/>
            <person name="Pan C."/>
            <person name="Northen T.R."/>
            <person name="Banfield J.F."/>
        </authorList>
    </citation>
    <scope>NUCLEOTIDE SEQUENCE [LARGE SCALE GENOMIC DNA]</scope>
    <source>
        <strain evidence="1">NP_8</strain>
    </source>
</reference>
<evidence type="ECO:0000313" key="2">
    <source>
        <dbReference type="Proteomes" id="UP000318834"/>
    </source>
</evidence>
<comment type="caution">
    <text evidence="1">The sequence shown here is derived from an EMBL/GenBank/DDBJ whole genome shotgun (WGS) entry which is preliminary data.</text>
</comment>
<evidence type="ECO:0008006" key="3">
    <source>
        <dbReference type="Google" id="ProtNLM"/>
    </source>
</evidence>
<protein>
    <recommendedName>
        <fullName evidence="3">DUF4175 domain-containing protein</fullName>
    </recommendedName>
</protein>
<name>A0A537ITR7_9BACT</name>